<keyword evidence="1" id="KW-1133">Transmembrane helix</keyword>
<accession>A0A183KVF8</accession>
<protein>
    <submittedName>
        <fullName evidence="2 4">Uncharacterized protein</fullName>
    </submittedName>
</protein>
<keyword evidence="1" id="KW-0472">Membrane</keyword>
<reference evidence="2 3" key="2">
    <citation type="submission" date="2018-11" db="EMBL/GenBank/DDBJ databases">
        <authorList>
            <consortium name="Pathogen Informatics"/>
        </authorList>
    </citation>
    <scope>NUCLEOTIDE SEQUENCE [LARGE SCALE GENOMIC DNA]</scope>
    <source>
        <strain evidence="2">Dakar</strain>
        <strain evidence="3">Dakar, Senegal</strain>
    </source>
</reference>
<dbReference type="STRING" id="6186.A0A183KVF8"/>
<dbReference type="WBParaSite" id="SCUD_0001905401-mRNA-1">
    <property type="protein sequence ID" value="SCUD_0001905401-mRNA-1"/>
    <property type="gene ID" value="SCUD_0001905401"/>
</dbReference>
<evidence type="ECO:0000313" key="2">
    <source>
        <dbReference type="EMBL" id="VDP67906.1"/>
    </source>
</evidence>
<organism evidence="4">
    <name type="scientific">Schistosoma curassoni</name>
    <dbReference type="NCBI Taxonomy" id="6186"/>
    <lineage>
        <taxon>Eukaryota</taxon>
        <taxon>Metazoa</taxon>
        <taxon>Spiralia</taxon>
        <taxon>Lophotrochozoa</taxon>
        <taxon>Platyhelminthes</taxon>
        <taxon>Trematoda</taxon>
        <taxon>Digenea</taxon>
        <taxon>Strigeidida</taxon>
        <taxon>Schistosomatoidea</taxon>
        <taxon>Schistosomatidae</taxon>
        <taxon>Schistosoma</taxon>
    </lineage>
</organism>
<evidence type="ECO:0000313" key="3">
    <source>
        <dbReference type="Proteomes" id="UP000279833"/>
    </source>
</evidence>
<evidence type="ECO:0000313" key="4">
    <source>
        <dbReference type="WBParaSite" id="SCUD_0001905401-mRNA-1"/>
    </source>
</evidence>
<proteinExistence type="predicted"/>
<dbReference type="EMBL" id="UZAK01041899">
    <property type="protein sequence ID" value="VDP67906.1"/>
    <property type="molecule type" value="Genomic_DNA"/>
</dbReference>
<sequence length="378" mass="44594">MELKLGELQQPPPRSNRLLWERTNQFPAEEEIRKRRWKCIGHTLRESSNCITRQALTWNPEVERKRGRPKNTLCWEIEADMKRRNNNWKELEMIAQDRVGWRMLVSGLCSFTRSNRPDNNNNNNIDLINFPTFLISFYISVQNYPFVFSQLFSFFQIKTNIELQKSYTTETDIISYEEDRQQSLLKVWSLLLGNKLGITRELFNTCLSQSKHHIKTNIIEHSGIIQYETTNSNHNEHYSLFNLNNTENSTFNCSMCNFIFSKLNTIPIKREFTHVPCVTSNLTNLHQHYRKNSSEGEEVIEAFVSTNSFKIDPSDFEQSNRTGSLVVCFFKLMIKCNSIRGLIIKLNFIIYYRIVIVLIEIYRILISNELCLKQSCRI</sequence>
<name>A0A183KVF8_9TREM</name>
<dbReference type="AlphaFoldDB" id="A0A183KVF8"/>
<evidence type="ECO:0000256" key="1">
    <source>
        <dbReference type="SAM" id="Phobius"/>
    </source>
</evidence>
<gene>
    <name evidence="2" type="ORF">SCUD_LOCUS19051</name>
</gene>
<feature type="transmembrane region" description="Helical" evidence="1">
    <location>
        <begin position="342"/>
        <end position="365"/>
    </location>
</feature>
<keyword evidence="3" id="KW-1185">Reference proteome</keyword>
<dbReference type="Proteomes" id="UP000279833">
    <property type="component" value="Unassembled WGS sequence"/>
</dbReference>
<reference evidence="4" key="1">
    <citation type="submission" date="2016-06" db="UniProtKB">
        <authorList>
            <consortium name="WormBaseParasite"/>
        </authorList>
    </citation>
    <scope>IDENTIFICATION</scope>
</reference>
<keyword evidence="1" id="KW-0812">Transmembrane</keyword>